<dbReference type="InterPro" id="IPR049304">
    <property type="entry name" value="Gly_rich_dom"/>
</dbReference>
<dbReference type="Pfam" id="PF21722">
    <property type="entry name" value="Gly_rich_2"/>
    <property type="match status" value="1"/>
</dbReference>
<gene>
    <name evidence="3" type="ORF">HW542_09720</name>
</gene>
<accession>A0ABX2P6E4</accession>
<dbReference type="EMBL" id="JABXXV010000005">
    <property type="protein sequence ID" value="NVN47082.1"/>
    <property type="molecule type" value="Genomic_DNA"/>
</dbReference>
<comment type="caution">
    <text evidence="3">The sequence shown here is derived from an EMBL/GenBank/DDBJ whole genome shotgun (WGS) entry which is preliminary data.</text>
</comment>
<organism evidence="3 4">
    <name type="scientific">Asaia spathodeae</name>
    <dbReference type="NCBI Taxonomy" id="657016"/>
    <lineage>
        <taxon>Bacteria</taxon>
        <taxon>Pseudomonadati</taxon>
        <taxon>Pseudomonadota</taxon>
        <taxon>Alphaproteobacteria</taxon>
        <taxon>Acetobacterales</taxon>
        <taxon>Acetobacteraceae</taxon>
        <taxon>Asaia</taxon>
    </lineage>
</organism>
<feature type="transmembrane region" description="Helical" evidence="1">
    <location>
        <begin position="163"/>
        <end position="184"/>
    </location>
</feature>
<name>A0ABX2P6E4_9PROT</name>
<evidence type="ECO:0000313" key="3">
    <source>
        <dbReference type="EMBL" id="NVN47082.1"/>
    </source>
</evidence>
<dbReference type="RefSeq" id="WP_267310343.1">
    <property type="nucleotide sequence ID" value="NZ_JABXXV010000005.1"/>
</dbReference>
<proteinExistence type="predicted"/>
<sequence>MDKDASVMDRPIIYAGAVPFDTDLLRLGRYAKEGLGRFAEMLVGSQTIMASGLICQMSDSDLSVTIGRGAIMAPDALDATHIGGISAGLDADFSITQVLFYSDAPQTLTIPLTGVDITVYAVCRVQDDTLDVLPFYNAGKPDQTMAGPDNRGKALPIRRTGRISFAAGVSAPSAAGAIIVPLYVMSIPAGIGTLSSIVPRQSGVFLPALPELATMSFAQQISQPQALCVASQILTIPEWARQVELRVIGGGGGGASSNALTPEVGSFSGGGGGAGGDCWGIYSVDPARNASLSVTVGQGGAAGQRGGPSFVTYDGTPFLTSDGGGSAYFAAAQMALGGDGGGTGGGTLWNQTGGGGSDGQNGTVVFAGNGANGPWGGGGKAGYLLGANATRYGAGGGGAYSTRVAGQAAAGGRGYQGLVIYRFLH</sequence>
<protein>
    <recommendedName>
        <fullName evidence="2">Glycine-rich domain-containing protein</fullName>
    </recommendedName>
</protein>
<keyword evidence="1" id="KW-0472">Membrane</keyword>
<keyword evidence="4" id="KW-1185">Reference proteome</keyword>
<evidence type="ECO:0000256" key="1">
    <source>
        <dbReference type="SAM" id="Phobius"/>
    </source>
</evidence>
<dbReference type="Proteomes" id="UP001516351">
    <property type="component" value="Unassembled WGS sequence"/>
</dbReference>
<reference evidence="3 4" key="1">
    <citation type="submission" date="2020-06" db="EMBL/GenBank/DDBJ databases">
        <title>Synonyms of Asaia species.</title>
        <authorList>
            <person name="Sombolestani A."/>
        </authorList>
    </citation>
    <scope>NUCLEOTIDE SEQUENCE [LARGE SCALE GENOMIC DNA]</scope>
    <source>
        <strain evidence="3 4">LMG 27047</strain>
    </source>
</reference>
<keyword evidence="1" id="KW-1133">Transmembrane helix</keyword>
<feature type="domain" description="Glycine-rich" evidence="2">
    <location>
        <begin position="233"/>
        <end position="423"/>
    </location>
</feature>
<evidence type="ECO:0000313" key="4">
    <source>
        <dbReference type="Proteomes" id="UP001516351"/>
    </source>
</evidence>
<evidence type="ECO:0000259" key="2">
    <source>
        <dbReference type="Pfam" id="PF21722"/>
    </source>
</evidence>
<keyword evidence="1" id="KW-0812">Transmembrane</keyword>